<keyword evidence="1" id="KW-0732">Signal</keyword>
<dbReference type="InterPro" id="IPR011055">
    <property type="entry name" value="Dup_hybrid_motif"/>
</dbReference>
<evidence type="ECO:0000256" key="2">
    <source>
        <dbReference type="SAM" id="Coils"/>
    </source>
</evidence>
<dbReference type="Gene3D" id="2.70.70.10">
    <property type="entry name" value="Glucose Permease (Domain IIA)"/>
    <property type="match status" value="1"/>
</dbReference>
<feature type="transmembrane region" description="Helical" evidence="3">
    <location>
        <begin position="37"/>
        <end position="56"/>
    </location>
</feature>
<keyword evidence="3" id="KW-0472">Membrane</keyword>
<dbReference type="CDD" id="cd12797">
    <property type="entry name" value="M23_peptidase"/>
    <property type="match status" value="1"/>
</dbReference>
<sequence>MLQLNPMKERVTISVSSIHGTKHFYIGKWFRHMLKGFGSLILAGLAITAGVIYYLVDEVDFAKLKQSELETKSMSLSEEVTSLKELKNNLENDLLAREERMSLVSDRLGDLEKLLGVGDTQGELESRLDAAAITSSVRMVMLNQIPNGAPVRNARISSGYGKRVHPVTGKIKFHRGQDFAVNIGTPVYAPADGVVEVIRPGNRGSGNFIRLQHAYGFSSSYSHLQKFHVKTGDFVQKGDLIAYSGNSGLSSGPHLHYEVRFVGRPLNPRPFVDWNVDNFEAIFSNVRGIRWESLVDKIELRVSAQLQLSSQKGALLTDKSS</sequence>
<keyword evidence="3" id="KW-0812">Transmembrane</keyword>
<evidence type="ECO:0000256" key="1">
    <source>
        <dbReference type="ARBA" id="ARBA00022729"/>
    </source>
</evidence>
<dbReference type="AlphaFoldDB" id="A0A1M5VR67"/>
<dbReference type="SUPFAM" id="SSF51261">
    <property type="entry name" value="Duplicated hybrid motif"/>
    <property type="match status" value="1"/>
</dbReference>
<organism evidence="5 6">
    <name type="scientific">Vibrio aerogenes CECT 7868</name>
    <dbReference type="NCBI Taxonomy" id="1216006"/>
    <lineage>
        <taxon>Bacteria</taxon>
        <taxon>Pseudomonadati</taxon>
        <taxon>Pseudomonadota</taxon>
        <taxon>Gammaproteobacteria</taxon>
        <taxon>Vibrionales</taxon>
        <taxon>Vibrionaceae</taxon>
        <taxon>Vibrio</taxon>
    </lineage>
</organism>
<evidence type="ECO:0000256" key="3">
    <source>
        <dbReference type="SAM" id="Phobius"/>
    </source>
</evidence>
<keyword evidence="3" id="KW-1133">Transmembrane helix</keyword>
<feature type="coiled-coil region" evidence="2">
    <location>
        <begin position="73"/>
        <end position="100"/>
    </location>
</feature>
<dbReference type="InterPro" id="IPR016047">
    <property type="entry name" value="M23ase_b-sheet_dom"/>
</dbReference>
<evidence type="ECO:0000313" key="6">
    <source>
        <dbReference type="Proteomes" id="UP000184608"/>
    </source>
</evidence>
<dbReference type="EMBL" id="FQXZ01000006">
    <property type="protein sequence ID" value="SHH77749.1"/>
    <property type="molecule type" value="Genomic_DNA"/>
</dbReference>
<keyword evidence="2" id="KW-0175">Coiled coil</keyword>
<name>A0A1M5VR67_9VIBR</name>
<accession>A0A1M5VR67</accession>
<evidence type="ECO:0000313" key="5">
    <source>
        <dbReference type="EMBL" id="SHH77749.1"/>
    </source>
</evidence>
<dbReference type="STRING" id="1216006.VA7868_00470"/>
<keyword evidence="5" id="KW-0378">Hydrolase</keyword>
<proteinExistence type="predicted"/>
<evidence type="ECO:0000259" key="4">
    <source>
        <dbReference type="Pfam" id="PF01551"/>
    </source>
</evidence>
<dbReference type="EC" id="3.4.24.-" evidence="5"/>
<feature type="domain" description="M23ase beta-sheet core" evidence="4">
    <location>
        <begin position="172"/>
        <end position="268"/>
    </location>
</feature>
<dbReference type="PANTHER" id="PTHR21666">
    <property type="entry name" value="PEPTIDASE-RELATED"/>
    <property type="match status" value="1"/>
</dbReference>
<dbReference type="GO" id="GO:0004222">
    <property type="term" value="F:metalloendopeptidase activity"/>
    <property type="evidence" value="ECO:0007669"/>
    <property type="project" value="TreeGrafter"/>
</dbReference>
<dbReference type="InterPro" id="IPR050570">
    <property type="entry name" value="Cell_wall_metabolism_enzyme"/>
</dbReference>
<protein>
    <submittedName>
        <fullName evidence="5">Murein DD-endopeptidase MepM</fullName>
        <ecNumber evidence="5">3.4.24.-</ecNumber>
    </submittedName>
</protein>
<keyword evidence="6" id="KW-1185">Reference proteome</keyword>
<gene>
    <name evidence="5" type="primary">mepM_1</name>
    <name evidence="5" type="ORF">VA7868_00470</name>
</gene>
<dbReference type="Proteomes" id="UP000184608">
    <property type="component" value="Unassembled WGS sequence"/>
</dbReference>
<dbReference type="Pfam" id="PF01551">
    <property type="entry name" value="Peptidase_M23"/>
    <property type="match status" value="1"/>
</dbReference>
<dbReference type="FunFam" id="2.70.70.10:FF:000006">
    <property type="entry name" value="M23 family peptidase"/>
    <property type="match status" value="1"/>
</dbReference>
<reference evidence="5 6" key="1">
    <citation type="submission" date="2016-11" db="EMBL/GenBank/DDBJ databases">
        <authorList>
            <person name="Jaros S."/>
            <person name="Januszkiewicz K."/>
            <person name="Wedrychowicz H."/>
        </authorList>
    </citation>
    <scope>NUCLEOTIDE SEQUENCE [LARGE SCALE GENOMIC DNA]</scope>
    <source>
        <strain evidence="5 6">CECT 7868</strain>
    </source>
</reference>
<dbReference type="PANTHER" id="PTHR21666:SF289">
    <property type="entry name" value="L-ALA--D-GLU ENDOPEPTIDASE"/>
    <property type="match status" value="1"/>
</dbReference>